<sequence length="100" mass="11316">MVVHMMLDAALSDTVEKFPVDIQLLKDMIEGIRFDQKKSRYKNFKLYLYCYFVSKTIGLMCVPVMGIAPESYATTEVYNAALALGIANKLTNILRDVGEE</sequence>
<comment type="caution">
    <text evidence="5">The sequence shown here is derived from an EMBL/GenBank/DDBJ whole genome shotgun (WGS) entry which is preliminary data.</text>
</comment>
<dbReference type="GO" id="GO:0046905">
    <property type="term" value="F:15-cis-phytoene synthase activity"/>
    <property type="evidence" value="ECO:0007669"/>
    <property type="project" value="UniProtKB-EC"/>
</dbReference>
<dbReference type="PANTHER" id="PTHR31480">
    <property type="entry name" value="BIFUNCTIONAL LYCOPENE CYCLASE/PHYTOENE SYNTHASE"/>
    <property type="match status" value="1"/>
</dbReference>
<gene>
    <name evidence="5" type="ORF">FRX31_020848</name>
</gene>
<dbReference type="InterPro" id="IPR008949">
    <property type="entry name" value="Isoprenoid_synthase_dom_sf"/>
</dbReference>
<keyword evidence="4" id="KW-0472">Membrane</keyword>
<evidence type="ECO:0000256" key="3">
    <source>
        <dbReference type="ARBA" id="ARBA00022746"/>
    </source>
</evidence>
<protein>
    <recommendedName>
        <fullName evidence="2">15-cis-phytoene synthase</fullName>
        <ecNumber evidence="2">2.5.1.32</ecNumber>
    </recommendedName>
</protein>
<dbReference type="SUPFAM" id="SSF48576">
    <property type="entry name" value="Terpenoid synthases"/>
    <property type="match status" value="1"/>
</dbReference>
<proteinExistence type="predicted"/>
<feature type="transmembrane region" description="Helical" evidence="4">
    <location>
        <begin position="46"/>
        <end position="68"/>
    </location>
</feature>
<dbReference type="EMBL" id="JABWDY010025293">
    <property type="protein sequence ID" value="KAF5189565.1"/>
    <property type="molecule type" value="Genomic_DNA"/>
</dbReference>
<keyword evidence="3" id="KW-0125">Carotenoid biosynthesis</keyword>
<dbReference type="Gene3D" id="1.10.600.10">
    <property type="entry name" value="Farnesyl Diphosphate Synthase"/>
    <property type="match status" value="1"/>
</dbReference>
<organism evidence="5 6">
    <name type="scientific">Thalictrum thalictroides</name>
    <name type="common">Rue-anemone</name>
    <name type="synonym">Anemone thalictroides</name>
    <dbReference type="NCBI Taxonomy" id="46969"/>
    <lineage>
        <taxon>Eukaryota</taxon>
        <taxon>Viridiplantae</taxon>
        <taxon>Streptophyta</taxon>
        <taxon>Embryophyta</taxon>
        <taxon>Tracheophyta</taxon>
        <taxon>Spermatophyta</taxon>
        <taxon>Magnoliopsida</taxon>
        <taxon>Ranunculales</taxon>
        <taxon>Ranunculaceae</taxon>
        <taxon>Thalictroideae</taxon>
        <taxon>Thalictrum</taxon>
    </lineage>
</organism>
<dbReference type="EC" id="2.5.1.32" evidence="2"/>
<accession>A0A7J6VZP8</accession>
<dbReference type="InterPro" id="IPR002060">
    <property type="entry name" value="Squ/phyt_synthse"/>
</dbReference>
<comment type="catalytic activity">
    <reaction evidence="1">
        <text>2 (2E,6E,10E)-geranylgeranyl diphosphate = 15-cis-phytoene + 2 diphosphate</text>
        <dbReference type="Rhea" id="RHEA:34475"/>
        <dbReference type="ChEBI" id="CHEBI:27787"/>
        <dbReference type="ChEBI" id="CHEBI:33019"/>
        <dbReference type="ChEBI" id="CHEBI:58756"/>
        <dbReference type="EC" id="2.5.1.32"/>
    </reaction>
</comment>
<evidence type="ECO:0000313" key="6">
    <source>
        <dbReference type="Proteomes" id="UP000554482"/>
    </source>
</evidence>
<dbReference type="AlphaFoldDB" id="A0A7J6VZP8"/>
<evidence type="ECO:0000256" key="2">
    <source>
        <dbReference type="ARBA" id="ARBA00012396"/>
    </source>
</evidence>
<dbReference type="Proteomes" id="UP000554482">
    <property type="component" value="Unassembled WGS sequence"/>
</dbReference>
<dbReference type="Pfam" id="PF00494">
    <property type="entry name" value="SQS_PSY"/>
    <property type="match status" value="1"/>
</dbReference>
<evidence type="ECO:0000256" key="4">
    <source>
        <dbReference type="SAM" id="Phobius"/>
    </source>
</evidence>
<dbReference type="GO" id="GO:0016117">
    <property type="term" value="P:carotenoid biosynthetic process"/>
    <property type="evidence" value="ECO:0007669"/>
    <property type="project" value="UniProtKB-KW"/>
</dbReference>
<evidence type="ECO:0000313" key="5">
    <source>
        <dbReference type="EMBL" id="KAF5189565.1"/>
    </source>
</evidence>
<keyword evidence="4" id="KW-0812">Transmembrane</keyword>
<dbReference type="OrthoDB" id="6600518at2759"/>
<reference evidence="5 6" key="1">
    <citation type="submission" date="2020-06" db="EMBL/GenBank/DDBJ databases">
        <title>Transcriptomic and genomic resources for Thalictrum thalictroides and T. hernandezii: Facilitating candidate gene discovery in an emerging model plant lineage.</title>
        <authorList>
            <person name="Arias T."/>
            <person name="Riano-Pachon D.M."/>
            <person name="Di Stilio V.S."/>
        </authorList>
    </citation>
    <scope>NUCLEOTIDE SEQUENCE [LARGE SCALE GENOMIC DNA]</scope>
    <source>
        <strain evidence="6">cv. WT478/WT964</strain>
        <tissue evidence="5">Leaves</tissue>
    </source>
</reference>
<name>A0A7J6VZP8_THATH</name>
<evidence type="ECO:0000256" key="1">
    <source>
        <dbReference type="ARBA" id="ARBA00001805"/>
    </source>
</evidence>
<keyword evidence="4" id="KW-1133">Transmembrane helix</keyword>
<keyword evidence="6" id="KW-1185">Reference proteome</keyword>